<dbReference type="EMBL" id="NUIL01000024">
    <property type="protein sequence ID" value="PGO26399.1"/>
    <property type="molecule type" value="Genomic_DNA"/>
</dbReference>
<accession>A0A2B9PVF4</accession>
<feature type="domain" description="Type I restriction modification DNA specificity" evidence="5">
    <location>
        <begin position="43"/>
        <end position="220"/>
    </location>
</feature>
<evidence type="ECO:0000256" key="2">
    <source>
        <dbReference type="ARBA" id="ARBA00022747"/>
    </source>
</evidence>
<comment type="caution">
    <text evidence="6">The sequence shown here is derived from an EMBL/GenBank/DDBJ whole genome shotgun (WGS) entry which is preliminary data.</text>
</comment>
<gene>
    <name evidence="6" type="ORF">CN984_17660</name>
</gene>
<dbReference type="Gene3D" id="3.90.220.20">
    <property type="entry name" value="DNA methylase specificity domains"/>
    <property type="match status" value="1"/>
</dbReference>
<evidence type="ECO:0000259" key="5">
    <source>
        <dbReference type="Pfam" id="PF01420"/>
    </source>
</evidence>
<evidence type="ECO:0000256" key="1">
    <source>
        <dbReference type="ARBA" id="ARBA00010923"/>
    </source>
</evidence>
<protein>
    <recommendedName>
        <fullName evidence="5">Type I restriction modification DNA specificity domain-containing protein</fullName>
    </recommendedName>
</protein>
<organism evidence="6 7">
    <name type="scientific">Bacillus cereus</name>
    <dbReference type="NCBI Taxonomy" id="1396"/>
    <lineage>
        <taxon>Bacteria</taxon>
        <taxon>Bacillati</taxon>
        <taxon>Bacillota</taxon>
        <taxon>Bacilli</taxon>
        <taxon>Bacillales</taxon>
        <taxon>Bacillaceae</taxon>
        <taxon>Bacillus</taxon>
        <taxon>Bacillus cereus group</taxon>
    </lineage>
</organism>
<dbReference type="SUPFAM" id="SSF116734">
    <property type="entry name" value="DNA methylase specificity domain"/>
    <property type="match status" value="2"/>
</dbReference>
<dbReference type="GO" id="GO:0003677">
    <property type="term" value="F:DNA binding"/>
    <property type="evidence" value="ECO:0007669"/>
    <property type="project" value="UniProtKB-KW"/>
</dbReference>
<feature type="coiled-coil region" evidence="4">
    <location>
        <begin position="203"/>
        <end position="230"/>
    </location>
</feature>
<proteinExistence type="inferred from homology"/>
<name>A0A2B9PVF4_BACCE</name>
<comment type="similarity">
    <text evidence="1">Belongs to the type-I restriction system S methylase family.</text>
</comment>
<dbReference type="PANTHER" id="PTHR30408">
    <property type="entry name" value="TYPE-1 RESTRICTION ENZYME ECOKI SPECIFICITY PROTEIN"/>
    <property type="match status" value="1"/>
</dbReference>
<keyword evidence="4" id="KW-0175">Coiled coil</keyword>
<evidence type="ECO:0000256" key="4">
    <source>
        <dbReference type="SAM" id="Coils"/>
    </source>
</evidence>
<evidence type="ECO:0000313" key="6">
    <source>
        <dbReference type="EMBL" id="PGO26399.1"/>
    </source>
</evidence>
<keyword evidence="2" id="KW-0680">Restriction system</keyword>
<dbReference type="InterPro" id="IPR052021">
    <property type="entry name" value="Type-I_RS_S_subunit"/>
</dbReference>
<dbReference type="GO" id="GO:0009307">
    <property type="term" value="P:DNA restriction-modification system"/>
    <property type="evidence" value="ECO:0007669"/>
    <property type="project" value="UniProtKB-KW"/>
</dbReference>
<dbReference type="Pfam" id="PF01420">
    <property type="entry name" value="Methylase_S"/>
    <property type="match status" value="1"/>
</dbReference>
<dbReference type="InterPro" id="IPR044946">
    <property type="entry name" value="Restrct_endonuc_typeI_TRD_sf"/>
</dbReference>
<evidence type="ECO:0000256" key="3">
    <source>
        <dbReference type="ARBA" id="ARBA00023125"/>
    </source>
</evidence>
<keyword evidence="3" id="KW-0238">DNA-binding</keyword>
<sequence>MNKEIQFQQEKINLLKEQKKGYIQKLFKQEIRFKDGNGEGYPEWKVTKLNKIAIKISKKNKDFSVSNVISNSAKNGLVSQNDYFDKDIANKENIGGYYIISKGDFVYNPRISLEAPYGPINIYHGENDGIVSPLYTCFSIEDKSVNKEFIYYYFKSSLWYRYIYINGDSGARHDRVSIKDSAFFEMDMFLPCQKEQEKIVQFLSKIDEKIRLEQQKMDDLQAQKKGFMQQIFI</sequence>
<evidence type="ECO:0000313" key="7">
    <source>
        <dbReference type="Proteomes" id="UP000223777"/>
    </source>
</evidence>
<dbReference type="InterPro" id="IPR000055">
    <property type="entry name" value="Restrct_endonuc_typeI_TRD"/>
</dbReference>
<dbReference type="AlphaFoldDB" id="A0A2B9PVF4"/>
<reference evidence="6 7" key="1">
    <citation type="submission" date="2017-09" db="EMBL/GenBank/DDBJ databases">
        <title>Large-scale bioinformatics analysis of Bacillus genomes uncovers conserved roles of natural products in bacterial physiology.</title>
        <authorList>
            <consortium name="Agbiome Team Llc"/>
            <person name="Bleich R.M."/>
            <person name="Grubbs K.J."/>
            <person name="Santa Maria K.C."/>
            <person name="Allen S.E."/>
            <person name="Farag S."/>
            <person name="Shank E.A."/>
            <person name="Bowers A."/>
        </authorList>
    </citation>
    <scope>NUCLEOTIDE SEQUENCE [LARGE SCALE GENOMIC DNA]</scope>
    <source>
        <strain evidence="6 7">AFS050027</strain>
    </source>
</reference>
<dbReference type="Proteomes" id="UP000223777">
    <property type="component" value="Unassembled WGS sequence"/>
</dbReference>
<dbReference type="PANTHER" id="PTHR30408:SF12">
    <property type="entry name" value="TYPE I RESTRICTION ENZYME MJAVIII SPECIFICITY SUBUNIT"/>
    <property type="match status" value="1"/>
</dbReference>